<gene>
    <name evidence="1" type="ORF">SPARVUS_LOCUS2392654</name>
</gene>
<feature type="non-terminal residue" evidence="1">
    <location>
        <position position="95"/>
    </location>
</feature>
<sequence>MPLQTQLLLCKSNSDIITVLHIVFAESRAVGGAQQVHSPQAACRKLQEGVETRPGTLHKEKEQQQLMFKRQSFTPDYCTDLEEIHKSYQDLSKNN</sequence>
<proteinExistence type="predicted"/>
<dbReference type="EMBL" id="CATNWA010002883">
    <property type="protein sequence ID" value="CAI9543963.1"/>
    <property type="molecule type" value="Genomic_DNA"/>
</dbReference>
<comment type="caution">
    <text evidence="1">The sequence shown here is derived from an EMBL/GenBank/DDBJ whole genome shotgun (WGS) entry which is preliminary data.</text>
</comment>
<organism evidence="1 2">
    <name type="scientific">Staurois parvus</name>
    <dbReference type="NCBI Taxonomy" id="386267"/>
    <lineage>
        <taxon>Eukaryota</taxon>
        <taxon>Metazoa</taxon>
        <taxon>Chordata</taxon>
        <taxon>Craniata</taxon>
        <taxon>Vertebrata</taxon>
        <taxon>Euteleostomi</taxon>
        <taxon>Amphibia</taxon>
        <taxon>Batrachia</taxon>
        <taxon>Anura</taxon>
        <taxon>Neobatrachia</taxon>
        <taxon>Ranoidea</taxon>
        <taxon>Ranidae</taxon>
        <taxon>Staurois</taxon>
    </lineage>
</organism>
<accession>A0ABN9B8V0</accession>
<protein>
    <submittedName>
        <fullName evidence="1">Uncharacterized protein</fullName>
    </submittedName>
</protein>
<evidence type="ECO:0000313" key="1">
    <source>
        <dbReference type="EMBL" id="CAI9543963.1"/>
    </source>
</evidence>
<name>A0ABN9B8V0_9NEOB</name>
<keyword evidence="2" id="KW-1185">Reference proteome</keyword>
<dbReference type="Proteomes" id="UP001162483">
    <property type="component" value="Unassembled WGS sequence"/>
</dbReference>
<reference evidence="1" key="1">
    <citation type="submission" date="2023-05" db="EMBL/GenBank/DDBJ databases">
        <authorList>
            <person name="Stuckert A."/>
        </authorList>
    </citation>
    <scope>NUCLEOTIDE SEQUENCE</scope>
</reference>
<evidence type="ECO:0000313" key="2">
    <source>
        <dbReference type="Proteomes" id="UP001162483"/>
    </source>
</evidence>